<dbReference type="SUPFAM" id="SSF53822">
    <property type="entry name" value="Periplasmic binding protein-like I"/>
    <property type="match status" value="1"/>
</dbReference>
<dbReference type="PANTHER" id="PTHR30483">
    <property type="entry name" value="LEUCINE-SPECIFIC-BINDING PROTEIN"/>
    <property type="match status" value="1"/>
</dbReference>
<dbReference type="InterPro" id="IPR028081">
    <property type="entry name" value="Leu-bd"/>
</dbReference>
<evidence type="ECO:0000313" key="8">
    <source>
        <dbReference type="Proteomes" id="UP000256845"/>
    </source>
</evidence>
<gene>
    <name evidence="7" type="ORF">DFP90_103240</name>
</gene>
<comment type="similarity">
    <text evidence="1">Belongs to the leucine-binding protein family.</text>
</comment>
<dbReference type="InterPro" id="IPR051010">
    <property type="entry name" value="BCAA_transport"/>
</dbReference>
<evidence type="ECO:0000256" key="3">
    <source>
        <dbReference type="ARBA" id="ARBA00022970"/>
    </source>
</evidence>
<evidence type="ECO:0000259" key="6">
    <source>
        <dbReference type="Pfam" id="PF13458"/>
    </source>
</evidence>
<feature type="region of interest" description="Disordered" evidence="5">
    <location>
        <begin position="29"/>
        <end position="100"/>
    </location>
</feature>
<organism evidence="7 8">
    <name type="scientific">Aestuariispira insulae</name>
    <dbReference type="NCBI Taxonomy" id="1461337"/>
    <lineage>
        <taxon>Bacteria</taxon>
        <taxon>Pseudomonadati</taxon>
        <taxon>Pseudomonadota</taxon>
        <taxon>Alphaproteobacteria</taxon>
        <taxon>Rhodospirillales</taxon>
        <taxon>Kiloniellaceae</taxon>
        <taxon>Aestuariispira</taxon>
    </lineage>
</organism>
<dbReference type="CDD" id="cd06339">
    <property type="entry name" value="PBP1_YraM_LppC_lipoprotein-like"/>
    <property type="match status" value="1"/>
</dbReference>
<feature type="domain" description="Leucine-binding protein" evidence="6">
    <location>
        <begin position="107"/>
        <end position="422"/>
    </location>
</feature>
<keyword evidence="3" id="KW-0029">Amino-acid transport</keyword>
<protein>
    <submittedName>
        <fullName evidence="7">Amino acid/amide ABC transporter substrate-binding protein (HAAT family)</fullName>
    </submittedName>
</protein>
<evidence type="ECO:0000313" key="7">
    <source>
        <dbReference type="EMBL" id="RED51439.1"/>
    </source>
</evidence>
<dbReference type="PROSITE" id="PS51257">
    <property type="entry name" value="PROKAR_LIPOPROTEIN"/>
    <property type="match status" value="1"/>
</dbReference>
<keyword evidence="4" id="KW-0175">Coiled coil</keyword>
<evidence type="ECO:0000256" key="2">
    <source>
        <dbReference type="ARBA" id="ARBA00022729"/>
    </source>
</evidence>
<proteinExistence type="inferred from homology"/>
<sequence length="487" mass="52984">MVSRRLAVTGLCLAMTACVIPELQSPKVNLPPDEDQGQLDASAPPFSPAADGKQAKGTTVDSGAPVQGESLEDPDGSDGRTATYDSLDGTGTRTFQLTPPEDIDLPTIKVALLLPLGSNDSGLRQDAAALRDAAEMALFDWRDERVSLMPLDTKGTFDGAESASVRAVEQGADIILGPLLRTSVGAVSPIAQRADIPVLSFSNDPSVGGNDVYSLGLSPFYEVDRLMAYAVSKGLTRIALLAPDDIYGNLIVQAAQQSLSRYGGEITHLSFYNPAATDFSEQVRYISNYDSRRAALKSRVRELEQRQDEVSKAALRQLSRKETLGNVAFEAILIPTLDELTLRTLAAQLAQYEVDQPAVRFLGLSVWDEFRNLSSEPPLQGAWYIAPPDSGWRQFATRFRDNYGRLPPSIAALSYEAMALTILLAGKEEVVRYQGKLTNPKGFQGVRGIFRLNRNGESERGLAIKQITRKGIEIMEPAPGKFENYLN</sequence>
<evidence type="ECO:0000256" key="5">
    <source>
        <dbReference type="SAM" id="MobiDB-lite"/>
    </source>
</evidence>
<accession>A0A3D9HPQ1</accession>
<keyword evidence="2" id="KW-0732">Signal</keyword>
<name>A0A3D9HPQ1_9PROT</name>
<dbReference type="Proteomes" id="UP000256845">
    <property type="component" value="Unassembled WGS sequence"/>
</dbReference>
<dbReference type="GO" id="GO:0006865">
    <property type="term" value="P:amino acid transport"/>
    <property type="evidence" value="ECO:0007669"/>
    <property type="project" value="UniProtKB-KW"/>
</dbReference>
<dbReference type="AlphaFoldDB" id="A0A3D9HPQ1"/>
<dbReference type="Pfam" id="PF13458">
    <property type="entry name" value="Peripla_BP_6"/>
    <property type="match status" value="1"/>
</dbReference>
<dbReference type="Gene3D" id="3.40.50.2300">
    <property type="match status" value="3"/>
</dbReference>
<feature type="compositionally biased region" description="Low complexity" evidence="5">
    <location>
        <begin position="41"/>
        <end position="50"/>
    </location>
</feature>
<comment type="caution">
    <text evidence="7">The sequence shown here is derived from an EMBL/GenBank/DDBJ whole genome shotgun (WGS) entry which is preliminary data.</text>
</comment>
<keyword evidence="8" id="KW-1185">Reference proteome</keyword>
<evidence type="ECO:0000256" key="4">
    <source>
        <dbReference type="SAM" id="Coils"/>
    </source>
</evidence>
<dbReference type="PANTHER" id="PTHR30483:SF6">
    <property type="entry name" value="PERIPLASMIC BINDING PROTEIN OF ABC TRANSPORTER FOR NATURAL AMINO ACIDS"/>
    <property type="match status" value="1"/>
</dbReference>
<dbReference type="EMBL" id="QRDW01000003">
    <property type="protein sequence ID" value="RED51439.1"/>
    <property type="molecule type" value="Genomic_DNA"/>
</dbReference>
<dbReference type="InterPro" id="IPR028082">
    <property type="entry name" value="Peripla_BP_I"/>
</dbReference>
<evidence type="ECO:0000256" key="1">
    <source>
        <dbReference type="ARBA" id="ARBA00010062"/>
    </source>
</evidence>
<keyword evidence="3" id="KW-0813">Transport</keyword>
<feature type="coiled-coil region" evidence="4">
    <location>
        <begin position="286"/>
        <end position="313"/>
    </location>
</feature>
<reference evidence="7 8" key="1">
    <citation type="submission" date="2018-07" db="EMBL/GenBank/DDBJ databases">
        <title>Genomic Encyclopedia of Type Strains, Phase III (KMG-III): the genomes of soil and plant-associated and newly described type strains.</title>
        <authorList>
            <person name="Whitman W."/>
        </authorList>
    </citation>
    <scope>NUCLEOTIDE SEQUENCE [LARGE SCALE GENOMIC DNA]</scope>
    <source>
        <strain evidence="7 8">CECT 8488</strain>
    </source>
</reference>